<dbReference type="EC" id="2.7.13.3" evidence="3"/>
<dbReference type="GO" id="GO:0005886">
    <property type="term" value="C:plasma membrane"/>
    <property type="evidence" value="ECO:0007669"/>
    <property type="project" value="UniProtKB-SubCell"/>
</dbReference>
<protein>
    <recommendedName>
        <fullName evidence="3">histidine kinase</fullName>
        <ecNumber evidence="3">2.7.13.3</ecNumber>
    </recommendedName>
</protein>
<evidence type="ECO:0000259" key="15">
    <source>
        <dbReference type="PROSITE" id="PS50109"/>
    </source>
</evidence>
<evidence type="ECO:0000256" key="8">
    <source>
        <dbReference type="ARBA" id="ARBA00022741"/>
    </source>
</evidence>
<dbReference type="SUPFAM" id="SSF55874">
    <property type="entry name" value="ATPase domain of HSP90 chaperone/DNA topoisomerase II/histidine kinase"/>
    <property type="match status" value="1"/>
</dbReference>
<keyword evidence="11 14" id="KW-1133">Transmembrane helix</keyword>
<evidence type="ECO:0000256" key="11">
    <source>
        <dbReference type="ARBA" id="ARBA00022989"/>
    </source>
</evidence>
<gene>
    <name evidence="16" type="ORF">A4V09_22650</name>
</gene>
<evidence type="ECO:0000313" key="17">
    <source>
        <dbReference type="Proteomes" id="UP000092574"/>
    </source>
</evidence>
<keyword evidence="6" id="KW-0808">Transferase</keyword>
<comment type="catalytic activity">
    <reaction evidence="1">
        <text>ATP + protein L-histidine = ADP + protein N-phospho-L-histidine.</text>
        <dbReference type="EC" id="2.7.13.3"/>
    </reaction>
</comment>
<dbReference type="InterPro" id="IPR003594">
    <property type="entry name" value="HATPase_dom"/>
</dbReference>
<evidence type="ECO:0000256" key="13">
    <source>
        <dbReference type="ARBA" id="ARBA00023136"/>
    </source>
</evidence>
<accession>A0A1C7IHA9</accession>
<dbReference type="GO" id="GO:0000155">
    <property type="term" value="F:phosphorelay sensor kinase activity"/>
    <property type="evidence" value="ECO:0007669"/>
    <property type="project" value="InterPro"/>
</dbReference>
<dbReference type="GO" id="GO:0005524">
    <property type="term" value="F:ATP binding"/>
    <property type="evidence" value="ECO:0007669"/>
    <property type="project" value="UniProtKB-KW"/>
</dbReference>
<feature type="domain" description="Histidine kinase" evidence="15">
    <location>
        <begin position="212"/>
        <end position="402"/>
    </location>
</feature>
<feature type="transmembrane region" description="Helical" evidence="14">
    <location>
        <begin position="44"/>
        <end position="66"/>
    </location>
</feature>
<evidence type="ECO:0000256" key="4">
    <source>
        <dbReference type="ARBA" id="ARBA00022475"/>
    </source>
</evidence>
<evidence type="ECO:0000256" key="6">
    <source>
        <dbReference type="ARBA" id="ARBA00022679"/>
    </source>
</evidence>
<dbReference type="EMBL" id="CP015405">
    <property type="protein sequence ID" value="ANU78304.2"/>
    <property type="molecule type" value="Genomic_DNA"/>
</dbReference>
<evidence type="ECO:0000313" key="16">
    <source>
        <dbReference type="EMBL" id="ANU78304.2"/>
    </source>
</evidence>
<name>A0A1C7IHA9_9FIRM</name>
<dbReference type="InterPro" id="IPR036890">
    <property type="entry name" value="HATPase_C_sf"/>
</dbReference>
<keyword evidence="10" id="KW-0067">ATP-binding</keyword>
<keyword evidence="4" id="KW-1003">Cell membrane</keyword>
<dbReference type="OrthoDB" id="9786919at2"/>
<evidence type="ECO:0000256" key="9">
    <source>
        <dbReference type="ARBA" id="ARBA00022777"/>
    </source>
</evidence>
<dbReference type="InterPro" id="IPR003661">
    <property type="entry name" value="HisK_dim/P_dom"/>
</dbReference>
<dbReference type="Gene3D" id="1.10.287.130">
    <property type="match status" value="1"/>
</dbReference>
<reference evidence="16" key="1">
    <citation type="submission" date="2017-04" db="EMBL/GenBank/DDBJ databases">
        <title>Complete Genome Sequences of Twelve Strains of a Stable Defined Moderately Diverse Mouse Microbiota 2 (sDMDMm2).</title>
        <authorList>
            <person name="Uchimura Y."/>
            <person name="Wyss M."/>
            <person name="Brugiroux S."/>
            <person name="Limenitakis J.P."/>
            <person name="Stecher B."/>
            <person name="McCoy K.D."/>
            <person name="Macpherson A.J."/>
        </authorList>
    </citation>
    <scope>NUCLEOTIDE SEQUENCE</scope>
    <source>
        <strain evidence="16">YL58</strain>
    </source>
</reference>
<dbReference type="Pfam" id="PF00512">
    <property type="entry name" value="HisKA"/>
    <property type="match status" value="1"/>
</dbReference>
<keyword evidence="7 14" id="KW-0812">Transmembrane</keyword>
<organism evidence="16 17">
    <name type="scientific">Blautia pseudococcoides</name>
    <dbReference type="NCBI Taxonomy" id="1796616"/>
    <lineage>
        <taxon>Bacteria</taxon>
        <taxon>Bacillati</taxon>
        <taxon>Bacillota</taxon>
        <taxon>Clostridia</taxon>
        <taxon>Lachnospirales</taxon>
        <taxon>Lachnospiraceae</taxon>
        <taxon>Blautia</taxon>
    </lineage>
</organism>
<dbReference type="InterPro" id="IPR005467">
    <property type="entry name" value="His_kinase_dom"/>
</dbReference>
<dbReference type="AlphaFoldDB" id="A0A1C7IHA9"/>
<keyword evidence="9" id="KW-0418">Kinase</keyword>
<proteinExistence type="predicted"/>
<feature type="transmembrane region" description="Helical" evidence="14">
    <location>
        <begin position="181"/>
        <end position="203"/>
    </location>
</feature>
<evidence type="ECO:0000256" key="2">
    <source>
        <dbReference type="ARBA" id="ARBA00004651"/>
    </source>
</evidence>
<dbReference type="Pfam" id="PF02518">
    <property type="entry name" value="HATPase_c"/>
    <property type="match status" value="1"/>
</dbReference>
<evidence type="ECO:0000256" key="1">
    <source>
        <dbReference type="ARBA" id="ARBA00000085"/>
    </source>
</evidence>
<dbReference type="Gene3D" id="3.30.565.10">
    <property type="entry name" value="Histidine kinase-like ATPase, C-terminal domain"/>
    <property type="match status" value="1"/>
</dbReference>
<keyword evidence="12" id="KW-0902">Two-component regulatory system</keyword>
<keyword evidence="17" id="KW-1185">Reference proteome</keyword>
<dbReference type="PANTHER" id="PTHR45528:SF1">
    <property type="entry name" value="SENSOR HISTIDINE KINASE CPXA"/>
    <property type="match status" value="1"/>
</dbReference>
<sequence length="402" mass="45861">MTGLWMSISRGFGKNWGWRTISGPFSNTDTDWRYDMQLWKKNYLAAYVLFLVILNLSLLLLSTMGFKNDLETRMDDVIKRQQQLAYTVEGLIGAEGGEDKLIYLGQGYYRNRIYINVSRGARTIVNHLPEGVGIAGNADIVTYKGERHAAVMGQTGTGEDDCNVVYMENIQDLYRGQNRRLLSFLVTGLLLEAVIGSMLYMTMKKIYMPINNIAHELRTPLTVLQGYGQYIQMGRITEEDRFFAGEQIVKEACSLRETVDRLLVMGNLREGNIKYQRADMEELLGEMKKLYPCIHVENHMGVIEGDVSLVKCLFKNLISNAVNAGEHVAVTASDHCVNIWNDGKYIEKQKLNYLNRNHEFPRAKAERNGYGIGLCYEIVKLHGWKMDYESSEEKGTTVKIRI</sequence>
<evidence type="ECO:0000256" key="3">
    <source>
        <dbReference type="ARBA" id="ARBA00012438"/>
    </source>
</evidence>
<evidence type="ECO:0000256" key="7">
    <source>
        <dbReference type="ARBA" id="ARBA00022692"/>
    </source>
</evidence>
<dbReference type="PANTHER" id="PTHR45528">
    <property type="entry name" value="SENSOR HISTIDINE KINASE CPXA"/>
    <property type="match status" value="1"/>
</dbReference>
<dbReference type="InterPro" id="IPR036097">
    <property type="entry name" value="HisK_dim/P_sf"/>
</dbReference>
<dbReference type="PROSITE" id="PS50109">
    <property type="entry name" value="HIS_KIN"/>
    <property type="match status" value="1"/>
</dbReference>
<dbReference type="Proteomes" id="UP000092574">
    <property type="component" value="Chromosome"/>
</dbReference>
<evidence type="ECO:0000256" key="12">
    <source>
        <dbReference type="ARBA" id="ARBA00023012"/>
    </source>
</evidence>
<dbReference type="CDD" id="cd00082">
    <property type="entry name" value="HisKA"/>
    <property type="match status" value="1"/>
</dbReference>
<comment type="subcellular location">
    <subcellularLocation>
        <location evidence="2">Cell membrane</location>
        <topology evidence="2">Multi-pass membrane protein</topology>
    </subcellularLocation>
</comment>
<dbReference type="STRING" id="1796616.A4V09_22650"/>
<evidence type="ECO:0000256" key="5">
    <source>
        <dbReference type="ARBA" id="ARBA00022553"/>
    </source>
</evidence>
<dbReference type="InterPro" id="IPR050398">
    <property type="entry name" value="HssS/ArlS-like"/>
</dbReference>
<keyword evidence="8" id="KW-0547">Nucleotide-binding</keyword>
<keyword evidence="5" id="KW-0597">Phosphoprotein</keyword>
<evidence type="ECO:0000256" key="10">
    <source>
        <dbReference type="ARBA" id="ARBA00022840"/>
    </source>
</evidence>
<dbReference type="SMART" id="SM00388">
    <property type="entry name" value="HisKA"/>
    <property type="match status" value="1"/>
</dbReference>
<keyword evidence="13 14" id="KW-0472">Membrane</keyword>
<dbReference type="SUPFAM" id="SSF47384">
    <property type="entry name" value="Homodimeric domain of signal transducing histidine kinase"/>
    <property type="match status" value="1"/>
</dbReference>
<evidence type="ECO:0000256" key="14">
    <source>
        <dbReference type="SAM" id="Phobius"/>
    </source>
</evidence>
<dbReference type="KEGG" id="byl:A4V09_22650"/>